<dbReference type="InterPro" id="IPR035093">
    <property type="entry name" value="RelE/ParE_toxin_dom_sf"/>
</dbReference>
<evidence type="ECO:0000313" key="2">
    <source>
        <dbReference type="EMBL" id="QNF32044.1"/>
    </source>
</evidence>
<evidence type="ECO:0000256" key="1">
    <source>
        <dbReference type="ARBA" id="ARBA00022649"/>
    </source>
</evidence>
<reference evidence="2 3" key="1">
    <citation type="journal article" date="2018" name="Int. J. Syst. Evol. Microbiol.">
        <title>Adhaeribacter swui sp. nov., isolated from wet mud.</title>
        <authorList>
            <person name="Kim D.U."/>
            <person name="Kim K.W."/>
            <person name="Kang M.S."/>
            <person name="Kim J.Y."/>
            <person name="Jang J.H."/>
            <person name="Kim M.K."/>
        </authorList>
    </citation>
    <scope>NUCLEOTIDE SEQUENCE [LARGE SCALE GENOMIC DNA]</scope>
    <source>
        <strain evidence="2 3">KCTC 52873</strain>
    </source>
</reference>
<dbReference type="AlphaFoldDB" id="A0A7G7G4G0"/>
<protein>
    <submittedName>
        <fullName evidence="2">Type II toxin-antitoxin system RelE/ParE family toxin</fullName>
    </submittedName>
</protein>
<evidence type="ECO:0000313" key="3">
    <source>
        <dbReference type="Proteomes" id="UP000515237"/>
    </source>
</evidence>
<organism evidence="2 3">
    <name type="scientific">Adhaeribacter swui</name>
    <dbReference type="NCBI Taxonomy" id="2086471"/>
    <lineage>
        <taxon>Bacteria</taxon>
        <taxon>Pseudomonadati</taxon>
        <taxon>Bacteroidota</taxon>
        <taxon>Cytophagia</taxon>
        <taxon>Cytophagales</taxon>
        <taxon>Hymenobacteraceae</taxon>
        <taxon>Adhaeribacter</taxon>
    </lineage>
</organism>
<keyword evidence="1" id="KW-1277">Toxin-antitoxin system</keyword>
<dbReference type="EMBL" id="CP055156">
    <property type="protein sequence ID" value="QNF32044.1"/>
    <property type="molecule type" value="Genomic_DNA"/>
</dbReference>
<gene>
    <name evidence="2" type="ORF">HUW51_04615</name>
</gene>
<sequence length="103" mass="12151">MDLKVLWTNTASEQLEDVFDYFKITTNLTVARKIVKGILKKTNSLSKHPRKGQREPLLANRPKEYRYLVEGNYKIIYWIDLTTIYVSAVFDTRQNPEKINKTE</sequence>
<dbReference type="KEGG" id="aswu:HUW51_04615"/>
<dbReference type="SUPFAM" id="SSF143011">
    <property type="entry name" value="RelE-like"/>
    <property type="match status" value="1"/>
</dbReference>
<dbReference type="Pfam" id="PF05016">
    <property type="entry name" value="ParE_toxin"/>
    <property type="match status" value="1"/>
</dbReference>
<dbReference type="RefSeq" id="WP_185272827.1">
    <property type="nucleotide sequence ID" value="NZ_CP055156.1"/>
</dbReference>
<accession>A0A7G7G4G0</accession>
<dbReference type="Proteomes" id="UP000515237">
    <property type="component" value="Chromosome"/>
</dbReference>
<dbReference type="Gene3D" id="3.30.2310.20">
    <property type="entry name" value="RelE-like"/>
    <property type="match status" value="1"/>
</dbReference>
<name>A0A7G7G4G0_9BACT</name>
<keyword evidence="3" id="KW-1185">Reference proteome</keyword>
<dbReference type="InterPro" id="IPR007712">
    <property type="entry name" value="RelE/ParE_toxin"/>
</dbReference>
<proteinExistence type="predicted"/>